<comment type="similarity">
    <text evidence="1">Belongs to the LysR transcriptional regulatory family.</text>
</comment>
<dbReference type="PANTHER" id="PTHR30126">
    <property type="entry name" value="HTH-TYPE TRANSCRIPTIONAL REGULATOR"/>
    <property type="match status" value="1"/>
</dbReference>
<reference evidence="6 7" key="1">
    <citation type="submission" date="2023-01" db="EMBL/GenBank/DDBJ databases">
        <title>Novel species of the genus Vogesella isolated from rivers.</title>
        <authorList>
            <person name="Lu H."/>
        </authorList>
    </citation>
    <scope>NUCLEOTIDE SEQUENCE [LARGE SCALE GENOMIC DNA]</scope>
    <source>
        <strain evidence="6 7">DC21W</strain>
    </source>
</reference>
<dbReference type="Proteomes" id="UP001219956">
    <property type="component" value="Unassembled WGS sequence"/>
</dbReference>
<sequence>MKLSLDALMVLDAIDRRGSFAAAAEELYRVPSAITYSVQKLEQDLNVQLFDRSGHKARLTSTGELLLKEGRSLLDSAAMIESRVKTHATGWEGELRIAMSDLLFFDDVLLLLEEFNQLEADTELRITREVFGGTWDALVDGRADLAIGATENSQGGVFQTRSMGKTKFVFCVAPDHPLAQAEEPIPQHLIRRYRVAVAADTSRSLPPRSVSIQEGQSRLTVATVEDKIAVQRAGLGVGFLPLCRIHDDVAAGRLVIKEVEEKRAPVQLHYAWKESQPGQALAWFIKRLQTFEWKLN</sequence>
<evidence type="ECO:0000313" key="7">
    <source>
        <dbReference type="Proteomes" id="UP001219956"/>
    </source>
</evidence>
<accession>A0ABT5IY26</accession>
<dbReference type="Gene3D" id="3.40.190.290">
    <property type="match status" value="1"/>
</dbReference>
<evidence type="ECO:0000256" key="3">
    <source>
        <dbReference type="ARBA" id="ARBA00023125"/>
    </source>
</evidence>
<dbReference type="EMBL" id="JAQQLF010000010">
    <property type="protein sequence ID" value="MDC7717472.1"/>
    <property type="molecule type" value="Genomic_DNA"/>
</dbReference>
<dbReference type="InterPro" id="IPR036388">
    <property type="entry name" value="WH-like_DNA-bd_sf"/>
</dbReference>
<dbReference type="RefSeq" id="WP_272751787.1">
    <property type="nucleotide sequence ID" value="NZ_JAQQLF010000010.1"/>
</dbReference>
<keyword evidence="2" id="KW-0805">Transcription regulation</keyword>
<dbReference type="Gene3D" id="1.10.10.10">
    <property type="entry name" value="Winged helix-like DNA-binding domain superfamily/Winged helix DNA-binding domain"/>
    <property type="match status" value="1"/>
</dbReference>
<dbReference type="SUPFAM" id="SSF53850">
    <property type="entry name" value="Periplasmic binding protein-like II"/>
    <property type="match status" value="1"/>
</dbReference>
<organism evidence="6 7">
    <name type="scientific">Vogesella aquatica</name>
    <dbReference type="NCBI Taxonomy" id="2984206"/>
    <lineage>
        <taxon>Bacteria</taxon>
        <taxon>Pseudomonadati</taxon>
        <taxon>Pseudomonadota</taxon>
        <taxon>Betaproteobacteria</taxon>
        <taxon>Neisseriales</taxon>
        <taxon>Chromobacteriaceae</taxon>
        <taxon>Vogesella</taxon>
    </lineage>
</organism>
<keyword evidence="3" id="KW-0238">DNA-binding</keyword>
<comment type="caution">
    <text evidence="6">The sequence shown here is derived from an EMBL/GenBank/DDBJ whole genome shotgun (WGS) entry which is preliminary data.</text>
</comment>
<dbReference type="InterPro" id="IPR036390">
    <property type="entry name" value="WH_DNA-bd_sf"/>
</dbReference>
<keyword evidence="7" id="KW-1185">Reference proteome</keyword>
<gene>
    <name evidence="6" type="ORF">PQU95_09635</name>
</gene>
<dbReference type="Pfam" id="PF03466">
    <property type="entry name" value="LysR_substrate"/>
    <property type="match status" value="1"/>
</dbReference>
<dbReference type="PANTHER" id="PTHR30126:SF4">
    <property type="entry name" value="LYSR FAMILY TRANSCRIPTIONAL REGULATOR"/>
    <property type="match status" value="1"/>
</dbReference>
<dbReference type="Pfam" id="PF00126">
    <property type="entry name" value="HTH_1"/>
    <property type="match status" value="1"/>
</dbReference>
<dbReference type="PROSITE" id="PS50931">
    <property type="entry name" value="HTH_LYSR"/>
    <property type="match status" value="1"/>
</dbReference>
<protein>
    <submittedName>
        <fullName evidence="6">LysR family transcriptional regulator</fullName>
    </submittedName>
</protein>
<dbReference type="SUPFAM" id="SSF46785">
    <property type="entry name" value="Winged helix' DNA-binding domain"/>
    <property type="match status" value="1"/>
</dbReference>
<evidence type="ECO:0000256" key="2">
    <source>
        <dbReference type="ARBA" id="ARBA00023015"/>
    </source>
</evidence>
<evidence type="ECO:0000256" key="1">
    <source>
        <dbReference type="ARBA" id="ARBA00009437"/>
    </source>
</evidence>
<evidence type="ECO:0000256" key="4">
    <source>
        <dbReference type="ARBA" id="ARBA00023163"/>
    </source>
</evidence>
<feature type="domain" description="HTH lysR-type" evidence="5">
    <location>
        <begin position="3"/>
        <end position="60"/>
    </location>
</feature>
<dbReference type="InterPro" id="IPR000847">
    <property type="entry name" value="LysR_HTH_N"/>
</dbReference>
<proteinExistence type="inferred from homology"/>
<keyword evidence="4" id="KW-0804">Transcription</keyword>
<evidence type="ECO:0000313" key="6">
    <source>
        <dbReference type="EMBL" id="MDC7717472.1"/>
    </source>
</evidence>
<dbReference type="InterPro" id="IPR005119">
    <property type="entry name" value="LysR_subst-bd"/>
</dbReference>
<evidence type="ECO:0000259" key="5">
    <source>
        <dbReference type="PROSITE" id="PS50931"/>
    </source>
</evidence>
<name>A0ABT5IY26_9NEIS</name>